<protein>
    <submittedName>
        <fullName evidence="2">Uncharacterized protein</fullName>
    </submittedName>
</protein>
<keyword evidence="1" id="KW-0472">Membrane</keyword>
<dbReference type="Proteomes" id="UP000830583">
    <property type="component" value="Chromosome"/>
</dbReference>
<keyword evidence="3" id="KW-1185">Reference proteome</keyword>
<reference evidence="2" key="1">
    <citation type="submission" date="2022-04" db="EMBL/GenBank/DDBJ databases">
        <title>Consumption of N2O by Flavobacterium azooxidireducens sp. nov. isolated from Decomposing Leaf Litter of Phragmites australis (Cav.).</title>
        <authorList>
            <person name="Behrendt U."/>
            <person name="Spanner T."/>
            <person name="Augustin J."/>
            <person name="Horn M.A."/>
            <person name="Kolb S."/>
            <person name="Ulrich A."/>
        </authorList>
    </citation>
    <scope>NUCLEOTIDE SEQUENCE</scope>
    <source>
        <strain evidence="2">IGB 4-14</strain>
    </source>
</reference>
<dbReference type="EMBL" id="CP096205">
    <property type="protein sequence ID" value="UPQ78283.1"/>
    <property type="molecule type" value="Genomic_DNA"/>
</dbReference>
<feature type="transmembrane region" description="Helical" evidence="1">
    <location>
        <begin position="30"/>
        <end position="48"/>
    </location>
</feature>
<feature type="transmembrane region" description="Helical" evidence="1">
    <location>
        <begin position="141"/>
        <end position="166"/>
    </location>
</feature>
<dbReference type="RefSeq" id="WP_248433210.1">
    <property type="nucleotide sequence ID" value="NZ_CP096205.1"/>
</dbReference>
<feature type="transmembrane region" description="Helical" evidence="1">
    <location>
        <begin position="106"/>
        <end position="129"/>
    </location>
</feature>
<name>A0ABY4KET7_9FLAO</name>
<accession>A0ABY4KET7</accession>
<feature type="transmembrane region" description="Helical" evidence="1">
    <location>
        <begin position="178"/>
        <end position="200"/>
    </location>
</feature>
<evidence type="ECO:0000256" key="1">
    <source>
        <dbReference type="SAM" id="Phobius"/>
    </source>
</evidence>
<gene>
    <name evidence="2" type="ORF">M0M57_11705</name>
</gene>
<keyword evidence="1" id="KW-1133">Transmembrane helix</keyword>
<feature type="transmembrane region" description="Helical" evidence="1">
    <location>
        <begin position="82"/>
        <end position="100"/>
    </location>
</feature>
<keyword evidence="1" id="KW-0812">Transmembrane</keyword>
<organism evidence="2 3">
    <name type="scientific">Flavobacterium azooxidireducens</name>
    <dbReference type="NCBI Taxonomy" id="1871076"/>
    <lineage>
        <taxon>Bacteria</taxon>
        <taxon>Pseudomonadati</taxon>
        <taxon>Bacteroidota</taxon>
        <taxon>Flavobacteriia</taxon>
        <taxon>Flavobacteriales</taxon>
        <taxon>Flavobacteriaceae</taxon>
        <taxon>Flavobacterium</taxon>
    </lineage>
</organism>
<evidence type="ECO:0000313" key="2">
    <source>
        <dbReference type="EMBL" id="UPQ78283.1"/>
    </source>
</evidence>
<evidence type="ECO:0000313" key="3">
    <source>
        <dbReference type="Proteomes" id="UP000830583"/>
    </source>
</evidence>
<sequence length="205" mass="24407">MVNFLGIFVLIQYLFFNSAKSIAVKPMLPFLVLTAISSLIELIFIYFLKFDSYIWSKLYTILEFVVFAVLFNQLLARKFVKITFCFSVLFFCAFFYFLLVNSNYPYLQVLGILYSIQFLYIFLFVILWIKEIFEKKEVESLLDVPLFYFVSGLLIYFSGTIFLFILGEEILRAGLSLYYYWIVNLVLVLIFRTFLILTIWKDRLI</sequence>
<proteinExistence type="predicted"/>
<feature type="transmembrane region" description="Helical" evidence="1">
    <location>
        <begin position="54"/>
        <end position="75"/>
    </location>
</feature>